<feature type="non-terminal residue" evidence="1">
    <location>
        <position position="54"/>
    </location>
</feature>
<evidence type="ECO:0000313" key="2">
    <source>
        <dbReference type="Proteomes" id="UP000076962"/>
    </source>
</evidence>
<keyword evidence="2" id="KW-1185">Reference proteome</keyword>
<protein>
    <submittedName>
        <fullName evidence="1">Secreted protein</fullName>
    </submittedName>
</protein>
<evidence type="ECO:0000313" key="1">
    <source>
        <dbReference type="EMBL" id="OAD19335.1"/>
    </source>
</evidence>
<proteinExistence type="predicted"/>
<dbReference type="Proteomes" id="UP000076962">
    <property type="component" value="Unassembled WGS sequence"/>
</dbReference>
<dbReference type="EMBL" id="LUTY01002843">
    <property type="protein sequence ID" value="OAD19335.1"/>
    <property type="molecule type" value="Genomic_DNA"/>
</dbReference>
<gene>
    <name evidence="1" type="ORF">THIOM_005042</name>
</gene>
<name>A0A176RUD5_9GAMM</name>
<sequence length="54" mass="6491">MRHLRWLSPVLLGLIIFNTWAAPEDTVQFYFNNYGRADSEDKLVRRVHKIFEQV</sequence>
<reference evidence="1 2" key="1">
    <citation type="submission" date="2016-05" db="EMBL/GenBank/DDBJ databases">
        <title>Single-cell genome of chain-forming Candidatus Thiomargarita nelsonii and comparison to other large sulfur-oxidizing bacteria.</title>
        <authorList>
            <person name="Winkel M."/>
            <person name="Salman V."/>
            <person name="Woyke T."/>
            <person name="Schulz-Vogt H."/>
            <person name="Richter M."/>
            <person name="Flood B."/>
            <person name="Bailey J."/>
            <person name="Amann R."/>
            <person name="Mussmann M."/>
        </authorList>
    </citation>
    <scope>NUCLEOTIDE SEQUENCE [LARGE SCALE GENOMIC DNA]</scope>
    <source>
        <strain evidence="1 2">THI036</strain>
    </source>
</reference>
<comment type="caution">
    <text evidence="1">The sequence shown here is derived from an EMBL/GenBank/DDBJ whole genome shotgun (WGS) entry which is preliminary data.</text>
</comment>
<accession>A0A176RUD5</accession>
<dbReference type="AlphaFoldDB" id="A0A176RUD5"/>
<organism evidence="1 2">
    <name type="scientific">Candidatus Thiomargarita nelsonii</name>
    <dbReference type="NCBI Taxonomy" id="1003181"/>
    <lineage>
        <taxon>Bacteria</taxon>
        <taxon>Pseudomonadati</taxon>
        <taxon>Pseudomonadota</taxon>
        <taxon>Gammaproteobacteria</taxon>
        <taxon>Thiotrichales</taxon>
        <taxon>Thiotrichaceae</taxon>
        <taxon>Thiomargarita</taxon>
    </lineage>
</organism>